<evidence type="ECO:0000313" key="2">
    <source>
        <dbReference type="EMBL" id="VXD15499.1"/>
    </source>
</evidence>
<dbReference type="AlphaFoldDB" id="A0A7Z9BJT0"/>
<feature type="transmembrane region" description="Helical" evidence="1">
    <location>
        <begin position="322"/>
        <end position="348"/>
    </location>
</feature>
<protein>
    <submittedName>
        <fullName evidence="2">ProB</fullName>
    </submittedName>
</protein>
<gene>
    <name evidence="2" type="ORF">PL9631_140014</name>
</gene>
<reference evidence="2" key="1">
    <citation type="submission" date="2019-10" db="EMBL/GenBank/DDBJ databases">
        <authorList>
            <consortium name="Genoscope - CEA"/>
            <person name="William W."/>
        </authorList>
    </citation>
    <scope>NUCLEOTIDE SEQUENCE [LARGE SCALE GENOMIC DNA]</scope>
    <source>
        <strain evidence="2">BBR_PRJEB10994</strain>
    </source>
</reference>
<organism evidence="2 3">
    <name type="scientific">Planktothrix paucivesiculata PCC 9631</name>
    <dbReference type="NCBI Taxonomy" id="671071"/>
    <lineage>
        <taxon>Bacteria</taxon>
        <taxon>Bacillati</taxon>
        <taxon>Cyanobacteriota</taxon>
        <taxon>Cyanophyceae</taxon>
        <taxon>Oscillatoriophycideae</taxon>
        <taxon>Oscillatoriales</taxon>
        <taxon>Microcoleaceae</taxon>
        <taxon>Planktothrix</taxon>
    </lineage>
</organism>
<dbReference type="EMBL" id="CZCS02000046">
    <property type="protein sequence ID" value="VXD15499.1"/>
    <property type="molecule type" value="Genomic_DNA"/>
</dbReference>
<dbReference type="OrthoDB" id="448012at2"/>
<keyword evidence="1" id="KW-1133">Transmembrane helix</keyword>
<name>A0A7Z9BJT0_9CYAN</name>
<keyword evidence="1" id="KW-0812">Transmembrane</keyword>
<proteinExistence type="predicted"/>
<dbReference type="Proteomes" id="UP000182190">
    <property type="component" value="Unassembled WGS sequence"/>
</dbReference>
<comment type="caution">
    <text evidence="2">The sequence shown here is derived from an EMBL/GenBank/DDBJ whole genome shotgun (WGS) entry which is preliminary data.</text>
</comment>
<dbReference type="RefSeq" id="WP_083616438.1">
    <property type="nucleotide sequence ID" value="NZ_LR734983.1"/>
</dbReference>
<evidence type="ECO:0000256" key="1">
    <source>
        <dbReference type="SAM" id="Phobius"/>
    </source>
</evidence>
<keyword evidence="3" id="KW-1185">Reference proteome</keyword>
<sequence>MAKLTARYLQILKNRVRVSDSKNWLGKDVLEIGEEIYGFVNNGVNNFPVVNILTGLTEPILEPIKQIAEQLLALPDIGIMSGLLTLESIYGINKAYNTKLYKGQNLLAYANSIINRDIPDSDDDYYYIMGISAYNETLNIPLLNTQINSLQSKVVEVTGNIQSQAQSTIDSFESKFGIDYIQDKITELEGLILEAGDSASSTIKNQLYRLRSFVKKFMGISSSSQSIPISSYGSFGAIELIVPTLTPKLTDVVGVINQLANWFLSMFSIPQQILEVLTHTVTSVVCKAIGSAGAEVSRYLSAGLLQSLPQLVPKIGSATGTLFGGAWATLMGYAPWIALVAGLILVALKLSDKKVKFGNLVYLFGTRLVGKPDTGFAVTYDMNEKQTRDFIIEYAKELLSEAKSTYNKLWAFNINNDDEVALMFDLTNINNPIEITDGAIQKTLWDSLKRFAEEPF</sequence>
<keyword evidence="1" id="KW-0472">Membrane</keyword>
<evidence type="ECO:0000313" key="3">
    <source>
        <dbReference type="Proteomes" id="UP000182190"/>
    </source>
</evidence>
<accession>A0A7Z9BJT0</accession>